<evidence type="ECO:0000313" key="2">
    <source>
        <dbReference type="Proteomes" id="UP000287872"/>
    </source>
</evidence>
<dbReference type="Proteomes" id="UP000287872">
    <property type="component" value="Unassembled WGS sequence"/>
</dbReference>
<gene>
    <name evidence="1" type="ORF">Ctaglu_26480</name>
</gene>
<protein>
    <submittedName>
        <fullName evidence="1">Uncharacterized protein</fullName>
    </submittedName>
</protein>
<keyword evidence="2" id="KW-1185">Reference proteome</keyword>
<organism evidence="1 2">
    <name type="scientific">Clostridium tagluense</name>
    <dbReference type="NCBI Taxonomy" id="360422"/>
    <lineage>
        <taxon>Bacteria</taxon>
        <taxon>Bacillati</taxon>
        <taxon>Bacillota</taxon>
        <taxon>Clostridia</taxon>
        <taxon>Eubacteriales</taxon>
        <taxon>Clostridiaceae</taxon>
        <taxon>Clostridium</taxon>
    </lineage>
</organism>
<sequence length="143" mass="16519">MEIIEVIKERLSIFKNLYDTVRIVNPYIKKVVNFGEDNTEIVEGLCFDFWKTDGFCNNCISMKTCLENDTFIKMEITDGKIFIIISSPVTIENKVYIVEMIKDISQTGSIMNNEKNINNIKSLIKEINDADIMDELTGLYNEK</sequence>
<comment type="caution">
    <text evidence="1">The sequence shown here is derived from an EMBL/GenBank/DDBJ whole genome shotgun (WGS) entry which is preliminary data.</text>
</comment>
<dbReference type="OrthoDB" id="9805474at2"/>
<proteinExistence type="predicted"/>
<dbReference type="RefSeq" id="WP_125002460.1">
    <property type="nucleotide sequence ID" value="NZ_BHYK01000014.1"/>
</dbReference>
<dbReference type="EMBL" id="BHYK01000014">
    <property type="protein sequence ID" value="GCD11025.1"/>
    <property type="molecule type" value="Genomic_DNA"/>
</dbReference>
<accession>A0A401UNB8</accession>
<evidence type="ECO:0000313" key="1">
    <source>
        <dbReference type="EMBL" id="GCD11025.1"/>
    </source>
</evidence>
<dbReference type="AlphaFoldDB" id="A0A401UNB8"/>
<name>A0A401UNB8_9CLOT</name>
<reference evidence="1 2" key="1">
    <citation type="submission" date="2018-11" db="EMBL/GenBank/DDBJ databases">
        <title>Genome sequencing and assembly of Clostridium tagluense strain A121.</title>
        <authorList>
            <person name="Murakami T."/>
            <person name="Segawa T."/>
            <person name="Shcherbakova V.A."/>
            <person name="Mori H."/>
            <person name="Yoshimura Y."/>
        </authorList>
    </citation>
    <scope>NUCLEOTIDE SEQUENCE [LARGE SCALE GENOMIC DNA]</scope>
    <source>
        <strain evidence="1 2">A121</strain>
    </source>
</reference>